<dbReference type="FunFam" id="1.25.40.10:FF:000285">
    <property type="entry name" value="Pentatricopeptide repeat-containing protein, chloroplastic"/>
    <property type="match status" value="1"/>
</dbReference>
<feature type="repeat" description="PPR" evidence="3">
    <location>
        <begin position="431"/>
        <end position="465"/>
    </location>
</feature>
<dbReference type="FunFam" id="1.25.40.10:FF:000366">
    <property type="entry name" value="Pentatricopeptide (PPR) repeat-containing protein"/>
    <property type="match status" value="1"/>
</dbReference>
<evidence type="ECO:0000256" key="3">
    <source>
        <dbReference type="PROSITE-ProRule" id="PRU00708"/>
    </source>
</evidence>
<dbReference type="FunFam" id="1.25.40.10:FF:000361">
    <property type="entry name" value="Pentatricopeptide repeat-containing protein chloroplastic"/>
    <property type="match status" value="1"/>
</dbReference>
<dbReference type="AlphaFoldDB" id="A0A0J8CB80"/>
<dbReference type="Pfam" id="PF13041">
    <property type="entry name" value="PPR_2"/>
    <property type="match status" value="1"/>
</dbReference>
<dbReference type="Pfam" id="PF14432">
    <property type="entry name" value="DYW_deaminase"/>
    <property type="match status" value="1"/>
</dbReference>
<proteinExistence type="inferred from homology"/>
<evidence type="ECO:0000256" key="1">
    <source>
        <dbReference type="ARBA" id="ARBA00006643"/>
    </source>
</evidence>
<name>A0A0J8CB80_BETVV</name>
<dbReference type="Gene3D" id="1.25.40.10">
    <property type="entry name" value="Tetratricopeptide repeat domain"/>
    <property type="match status" value="6"/>
</dbReference>
<evidence type="ECO:0000313" key="5">
    <source>
        <dbReference type="EMBL" id="KMT10872.1"/>
    </source>
</evidence>
<keyword evidence="6" id="KW-1185">Reference proteome</keyword>
<dbReference type="InterPro" id="IPR002885">
    <property type="entry name" value="PPR_rpt"/>
</dbReference>
<accession>A0A0J8CB80</accession>
<dbReference type="PANTHER" id="PTHR24015:SF1903">
    <property type="entry name" value="OS05G0305300 PROTEIN"/>
    <property type="match status" value="1"/>
</dbReference>
<dbReference type="SUPFAM" id="SSF48452">
    <property type="entry name" value="TPR-like"/>
    <property type="match status" value="1"/>
</dbReference>
<dbReference type="NCBIfam" id="TIGR00756">
    <property type="entry name" value="PPR"/>
    <property type="match status" value="5"/>
</dbReference>
<dbReference type="Pfam" id="PF01535">
    <property type="entry name" value="PPR"/>
    <property type="match status" value="7"/>
</dbReference>
<dbReference type="Gramene" id="KMT10872">
    <property type="protein sequence ID" value="KMT10872"/>
    <property type="gene ID" value="BVRB_5g113690"/>
</dbReference>
<dbReference type="OrthoDB" id="1859983at2759"/>
<dbReference type="PANTHER" id="PTHR24015">
    <property type="entry name" value="OS07G0578800 PROTEIN-RELATED"/>
    <property type="match status" value="1"/>
</dbReference>
<feature type="repeat" description="PPR" evidence="3">
    <location>
        <begin position="532"/>
        <end position="566"/>
    </location>
</feature>
<reference evidence="5 6" key="1">
    <citation type="journal article" date="2014" name="Nature">
        <title>The genome of the recently domesticated crop plant sugar beet (Beta vulgaris).</title>
        <authorList>
            <person name="Dohm J.C."/>
            <person name="Minoche A.E."/>
            <person name="Holtgrawe D."/>
            <person name="Capella-Gutierrez S."/>
            <person name="Zakrzewski F."/>
            <person name="Tafer H."/>
            <person name="Rupp O."/>
            <person name="Sorensen T.R."/>
            <person name="Stracke R."/>
            <person name="Reinhardt R."/>
            <person name="Goesmann A."/>
            <person name="Kraft T."/>
            <person name="Schulz B."/>
            <person name="Stadler P.F."/>
            <person name="Schmidt T."/>
            <person name="Gabaldon T."/>
            <person name="Lehrach H."/>
            <person name="Weisshaar B."/>
            <person name="Himmelbauer H."/>
        </authorList>
    </citation>
    <scope>NUCLEOTIDE SEQUENCE [LARGE SCALE GENOMIC DNA]</scope>
    <source>
        <tissue evidence="5">Taproot</tissue>
    </source>
</reference>
<dbReference type="OMA" id="FQWNALV"/>
<feature type="repeat" description="PPR" evidence="3">
    <location>
        <begin position="124"/>
        <end position="158"/>
    </location>
</feature>
<dbReference type="PROSITE" id="PS51375">
    <property type="entry name" value="PPR"/>
    <property type="match status" value="6"/>
</dbReference>
<organism evidence="5 6">
    <name type="scientific">Beta vulgaris subsp. vulgaris</name>
    <name type="common">Beet</name>
    <dbReference type="NCBI Taxonomy" id="3555"/>
    <lineage>
        <taxon>Eukaryota</taxon>
        <taxon>Viridiplantae</taxon>
        <taxon>Streptophyta</taxon>
        <taxon>Embryophyta</taxon>
        <taxon>Tracheophyta</taxon>
        <taxon>Spermatophyta</taxon>
        <taxon>Magnoliopsida</taxon>
        <taxon>eudicotyledons</taxon>
        <taxon>Gunneridae</taxon>
        <taxon>Pentapetalae</taxon>
        <taxon>Caryophyllales</taxon>
        <taxon>Chenopodiaceae</taxon>
        <taxon>Betoideae</taxon>
        <taxon>Beta</taxon>
    </lineage>
</organism>
<sequence length="839" mass="95155">MYSMCESPLDSRLVFDEMKMKNLFLWNALISCYTKNELYDDSVLMFCELLSSTDLKPDNFTFPCVIKCCALSLRIGLGETIHGLVVKLGLVFDVFVGNALIMMYGKYELLGCAGKVFESMPERNLVSWNSLIRVYSENGFYKESIVVFVKMLEDECCLLPDVASMVTVLPCCAGEGDVEMGMMLHGLAVKLGLIDEVTVNNAVIDMYVKCELAYAAQSLFEKNKNKNTVSWNCIIWNFSRHGDVLKTFYLLRRMQMEGDGTKVNQVTILNVLPAFSHKSQLISLKELHDYSLRHGFLHDELVANAFIVAYAKCGSLSSAEFVFRKIDTKTLNSWNAVIDCNAQHGDPRRAFDLYLEMRSLGLHPDRFNLSSLLLACTELGLLQYGEEIHGFVLRKSLETDPFLLVSLISFYFRCDKPRFARALFDGTVNRSPVCWNAMISGYAQTGCPEQALEIFRHMLERGIHSNKIAITSLLGACSQLSCLRLGKEIHCFTLKANLQEDMFVSCSILDMYAKCGCIELSQRFFDNLTEKTSASWTAMISGYAVHGRGIEALLLFEQMQMLGLELDRFTFISILMACNHAGLVEEGLEYFYHMHSLYGIKPRLEHYSCVVDMLARAGRLYDALELIKNMPMEADARIWSSLVSSCKTHDDMDFGGRIAEKLLQLDPNRVENYVLVSNLLARSGKWDDVRRVRAEMREKGLQKDAGCSWIEVGGKIYNFVVGDHMLSKSDEIRKMWTGLEEKIRKIGYIPDTSSVLHDLAEEEKLHILRGHSEKLAISFGLLKSAEGMTMRVCKNLRICNDCHNAIKLVSKVTNRNIVVRDNKRFHHFKNGSCSCGDYW</sequence>
<dbReference type="GO" id="GO:0003729">
    <property type="term" value="F:mRNA binding"/>
    <property type="evidence" value="ECO:0007669"/>
    <property type="project" value="EnsemblPlants"/>
</dbReference>
<evidence type="ECO:0000313" key="6">
    <source>
        <dbReference type="Proteomes" id="UP000035740"/>
    </source>
</evidence>
<dbReference type="Proteomes" id="UP000035740">
    <property type="component" value="Chromosome 5"/>
</dbReference>
<keyword evidence="2" id="KW-0677">Repeat</keyword>
<feature type="repeat" description="PPR" evidence="3">
    <location>
        <begin position="330"/>
        <end position="364"/>
    </location>
</feature>
<dbReference type="InterPro" id="IPR011990">
    <property type="entry name" value="TPR-like_helical_dom_sf"/>
</dbReference>
<gene>
    <name evidence="5" type="ORF">BVRB_5g113690</name>
</gene>
<dbReference type="InterPro" id="IPR032867">
    <property type="entry name" value="DYW_dom"/>
</dbReference>
<dbReference type="Pfam" id="PF20431">
    <property type="entry name" value="E_motif"/>
    <property type="match status" value="1"/>
</dbReference>
<dbReference type="FunFam" id="1.25.40.10:FF:000144">
    <property type="entry name" value="Pentatricopeptide repeat-containing protein, mitochondrial"/>
    <property type="match status" value="1"/>
</dbReference>
<comment type="similarity">
    <text evidence="1">Belongs to the PPR family. PCMP-H subfamily.</text>
</comment>
<evidence type="ECO:0000259" key="4">
    <source>
        <dbReference type="Pfam" id="PF14432"/>
    </source>
</evidence>
<dbReference type="GO" id="GO:0008270">
    <property type="term" value="F:zinc ion binding"/>
    <property type="evidence" value="ECO:0007669"/>
    <property type="project" value="InterPro"/>
</dbReference>
<feature type="domain" description="DYW" evidence="4">
    <location>
        <begin position="747"/>
        <end position="839"/>
    </location>
</feature>
<protein>
    <recommendedName>
        <fullName evidence="4">DYW domain-containing protein</fullName>
    </recommendedName>
</protein>
<dbReference type="InterPro" id="IPR046960">
    <property type="entry name" value="PPR_At4g14850-like_plant"/>
</dbReference>
<evidence type="ECO:0000256" key="2">
    <source>
        <dbReference type="ARBA" id="ARBA00022737"/>
    </source>
</evidence>
<feature type="repeat" description="PPR" evidence="3">
    <location>
        <begin position="22"/>
        <end position="57"/>
    </location>
</feature>
<dbReference type="eggNOG" id="KOG4197">
    <property type="taxonomic scope" value="Eukaryota"/>
</dbReference>
<feature type="repeat" description="PPR" evidence="3">
    <location>
        <begin position="669"/>
        <end position="703"/>
    </location>
</feature>
<dbReference type="GO" id="GO:0009451">
    <property type="term" value="P:RNA modification"/>
    <property type="evidence" value="ECO:0007669"/>
    <property type="project" value="InterPro"/>
</dbReference>
<dbReference type="EMBL" id="KQ090104">
    <property type="protein sequence ID" value="KMT10872.1"/>
    <property type="molecule type" value="Genomic_DNA"/>
</dbReference>
<dbReference type="InterPro" id="IPR046848">
    <property type="entry name" value="E_motif"/>
</dbReference>